<dbReference type="EMBL" id="JAWMAJ010000329">
    <property type="protein sequence ID" value="MDV7223526.1"/>
    <property type="molecule type" value="Genomic_DNA"/>
</dbReference>
<reference evidence="4 5" key="1">
    <citation type="submission" date="2023-10" db="EMBL/GenBank/DDBJ databases">
        <title>Characterization of rhizosphere-enriched actinobacteria from wheat plants lab-grown on chernevaya soil.</title>
        <authorList>
            <person name="Tikhonova E.N."/>
            <person name="Konopkin A."/>
            <person name="Kravchenko I.K."/>
        </authorList>
    </citation>
    <scope>NUCLEOTIDE SEQUENCE [LARGE SCALE GENOMIC DNA]</scope>
    <source>
        <strain evidence="4 5">RR29</strain>
    </source>
</reference>
<comment type="caution">
    <text evidence="4">The sequence shown here is derived from an EMBL/GenBank/DDBJ whole genome shotgun (WGS) entry which is preliminary data.</text>
</comment>
<name>A0ABU4FSB6_9ACTN</name>
<dbReference type="PROSITE" id="PS50043">
    <property type="entry name" value="HTH_LUXR_2"/>
    <property type="match status" value="1"/>
</dbReference>
<evidence type="ECO:0000313" key="4">
    <source>
        <dbReference type="EMBL" id="MDV7223526.1"/>
    </source>
</evidence>
<dbReference type="RefSeq" id="WP_317775953.1">
    <property type="nucleotide sequence ID" value="NZ_JAWMAJ010000329.1"/>
</dbReference>
<evidence type="ECO:0000313" key="5">
    <source>
        <dbReference type="Proteomes" id="UP001187346"/>
    </source>
</evidence>
<dbReference type="PROSITE" id="PS00622">
    <property type="entry name" value="HTH_LUXR_1"/>
    <property type="match status" value="1"/>
</dbReference>
<accession>A0ABU4FSB6</accession>
<proteinExistence type="predicted"/>
<dbReference type="InterPro" id="IPR041664">
    <property type="entry name" value="AAA_16"/>
</dbReference>
<dbReference type="Proteomes" id="UP001187346">
    <property type="component" value="Unassembled WGS sequence"/>
</dbReference>
<gene>
    <name evidence="4" type="ORF">R5A26_47205</name>
</gene>
<evidence type="ECO:0000259" key="3">
    <source>
        <dbReference type="PROSITE" id="PS50043"/>
    </source>
</evidence>
<dbReference type="PRINTS" id="PR00038">
    <property type="entry name" value="HTHLUXR"/>
</dbReference>
<dbReference type="InterPro" id="IPR016032">
    <property type="entry name" value="Sig_transdc_resp-reg_C-effctor"/>
</dbReference>
<feature type="domain" description="HTH luxR-type" evidence="3">
    <location>
        <begin position="827"/>
        <end position="892"/>
    </location>
</feature>
<dbReference type="CDD" id="cd06170">
    <property type="entry name" value="LuxR_C_like"/>
    <property type="match status" value="1"/>
</dbReference>
<dbReference type="SUPFAM" id="SSF46894">
    <property type="entry name" value="C-terminal effector domain of the bipartite response regulators"/>
    <property type="match status" value="1"/>
</dbReference>
<dbReference type="SMART" id="SM00382">
    <property type="entry name" value="AAA"/>
    <property type="match status" value="1"/>
</dbReference>
<keyword evidence="5" id="KW-1185">Reference proteome</keyword>
<dbReference type="PANTHER" id="PTHR16305">
    <property type="entry name" value="TESTICULAR SOLUBLE ADENYLYL CYCLASE"/>
    <property type="match status" value="1"/>
</dbReference>
<dbReference type="SUPFAM" id="SSF52540">
    <property type="entry name" value="P-loop containing nucleoside triphosphate hydrolases"/>
    <property type="match status" value="1"/>
</dbReference>
<dbReference type="PANTHER" id="PTHR16305:SF35">
    <property type="entry name" value="TRANSCRIPTIONAL ACTIVATOR DOMAIN"/>
    <property type="match status" value="1"/>
</dbReference>
<dbReference type="InterPro" id="IPR000792">
    <property type="entry name" value="Tscrpt_reg_LuxR_C"/>
</dbReference>
<keyword evidence="1" id="KW-0547">Nucleotide-binding</keyword>
<dbReference type="InterPro" id="IPR003593">
    <property type="entry name" value="AAA+_ATPase"/>
</dbReference>
<dbReference type="InterPro" id="IPR027417">
    <property type="entry name" value="P-loop_NTPase"/>
</dbReference>
<dbReference type="SMART" id="SM00421">
    <property type="entry name" value="HTH_LUXR"/>
    <property type="match status" value="1"/>
</dbReference>
<dbReference type="Pfam" id="PF00196">
    <property type="entry name" value="GerE"/>
    <property type="match status" value="1"/>
</dbReference>
<dbReference type="Gene3D" id="1.10.10.10">
    <property type="entry name" value="Winged helix-like DNA-binding domain superfamily/Winged helix DNA-binding domain"/>
    <property type="match status" value="1"/>
</dbReference>
<dbReference type="Pfam" id="PF13191">
    <property type="entry name" value="AAA_16"/>
    <property type="match status" value="1"/>
</dbReference>
<keyword evidence="2" id="KW-0067">ATP-binding</keyword>
<dbReference type="InterPro" id="IPR036388">
    <property type="entry name" value="WH-like_DNA-bd_sf"/>
</dbReference>
<protein>
    <submittedName>
        <fullName evidence="4">LuxR family transcriptional regulator</fullName>
    </submittedName>
</protein>
<evidence type="ECO:0000256" key="1">
    <source>
        <dbReference type="ARBA" id="ARBA00022741"/>
    </source>
</evidence>
<evidence type="ECO:0000256" key="2">
    <source>
        <dbReference type="ARBA" id="ARBA00022840"/>
    </source>
</evidence>
<organism evidence="4 5">
    <name type="scientific">Streptomyces prunicolor</name>
    <dbReference type="NCBI Taxonomy" id="67348"/>
    <lineage>
        <taxon>Bacteria</taxon>
        <taxon>Bacillati</taxon>
        <taxon>Actinomycetota</taxon>
        <taxon>Actinomycetes</taxon>
        <taxon>Kitasatosporales</taxon>
        <taxon>Streptomycetaceae</taxon>
        <taxon>Streptomyces</taxon>
    </lineage>
</organism>
<sequence length="899" mass="95631">MYEAGLLGRDQPVRVLRDLLGGLPAAGGAMALRGGPGVGKSALLRAVAERAQAAGWRLLEAAGASDDTPFSGLRALLSPVLGTAGSLPVEQGDILRSAFDDGSGPPPETLRVALAAFNLLTAAAAERPVVLIADDAQRLDGPTREVLAFMARRVNDNPIVVLAAFRDGRPLPGVPVLDVPVLDQPSARRLLARNAATLPPAARERILGEALGNPLALVELPTAWRPLRPPGSWTPLPVNATLASAFAAGLGELPDRTRDALLIAAVDQVGDLSEILAATSVLAGRAIAVDVLDDAITASLLRLDRTTLRFRHPVVRFTVLGAETQTRRQAADAALAQVLTDDPGLRTWHRAQSVNGPDDELADELADAHASLLRRHGVVAAIRALERSAQLTTDSVTRGHRLLAAAEHAHGLGRIRLTHALIEAAEHRQLGAADRAKTRWLRETSDAEPQPGPARAQLPSDIGELAECDPEQALDLLLGAALHVHRTGADPAARAGVIEAAERLTLTNDPRHLAALALTEPVRHGRAVADRLPSHGTVWYLPGADADGLRLLGMAAHEIGDPVRAVDLLGRAAPILREQGRLGLLVETLLLEAADLLLLGVWSRATQLTEEARLIVAETRQPAMVAALAGTDAITAALRGQAVRAQELADRVAAWQRPELAPTLRLARGVARVGEGRYTEAYDDLRPLLDRPPGDLRRQGFAAVMPFVVAADRGGDRQEAVRILATVEETARVTPAPLLHVQLPYARAVLAPDAAAEELYLAALDQDLSRWPLVKARTEHAYGQWLRRHRQAARSRALLLSARTAFDLVGASDWAGHSAAQGADHPLPSIAELLSPQEMLIARLAAEGLSNREIGERLYLSHRTVAAHLYRAFPKLGITSRSELAPLLKPPGEDGSAVG</sequence>